<accession>Q9FRC2</accession>
<sequence length="177" mass="20086">MSMWDLCCSCDPICKSQRVELIGIVTPNLLVSVQNWNRYHNRSASRTSSLSRSCHSGYTLSKNIVHVSKCDVVSCPAKKNVLHSSMISSTHRISSSRFSPCSVEKQALSITPRRSSPYPFPSEVILDCIICMSVFLNLFSSFHLHLFLLVGRYLQSKRSHSLAVRLYQEKKVLVKYE</sequence>
<gene>
    <name evidence="1" type="primary">OSJNBa0013M12.10</name>
</gene>
<reference evidence="2" key="2">
    <citation type="journal article" date="2008" name="Nucleic Acids Res.">
        <title>The rice annotation project database (RAP-DB): 2008 update.</title>
        <authorList>
            <consortium name="The rice annotation project (RAP)"/>
        </authorList>
    </citation>
    <scope>GENOME REANNOTATION</scope>
    <source>
        <strain evidence="2">cv. Nipponbare</strain>
    </source>
</reference>
<dbReference type="EMBL" id="AC082644">
    <property type="protein sequence ID" value="AAG46135.1"/>
    <property type="molecule type" value="Genomic_DNA"/>
</dbReference>
<reference evidence="2" key="1">
    <citation type="journal article" date="2005" name="Nature">
        <title>The map-based sequence of the rice genome.</title>
        <authorList>
            <consortium name="International rice genome sequencing project (IRGSP)"/>
            <person name="Matsumoto T."/>
            <person name="Wu J."/>
            <person name="Kanamori H."/>
            <person name="Katayose Y."/>
            <person name="Fujisawa M."/>
            <person name="Namiki N."/>
            <person name="Mizuno H."/>
            <person name="Yamamoto K."/>
            <person name="Antonio B.A."/>
            <person name="Baba T."/>
            <person name="Sakata K."/>
            <person name="Nagamura Y."/>
            <person name="Aoki H."/>
            <person name="Arikawa K."/>
            <person name="Arita K."/>
            <person name="Bito T."/>
            <person name="Chiden Y."/>
            <person name="Fujitsuka N."/>
            <person name="Fukunaka R."/>
            <person name="Hamada M."/>
            <person name="Harada C."/>
            <person name="Hayashi A."/>
            <person name="Hijishita S."/>
            <person name="Honda M."/>
            <person name="Hosokawa S."/>
            <person name="Ichikawa Y."/>
            <person name="Idonuma A."/>
            <person name="Iijima M."/>
            <person name="Ikeda M."/>
            <person name="Ikeno M."/>
            <person name="Ito K."/>
            <person name="Ito S."/>
            <person name="Ito T."/>
            <person name="Ito Y."/>
            <person name="Ito Y."/>
            <person name="Iwabuchi A."/>
            <person name="Kamiya K."/>
            <person name="Karasawa W."/>
            <person name="Kurita K."/>
            <person name="Katagiri S."/>
            <person name="Kikuta A."/>
            <person name="Kobayashi H."/>
            <person name="Kobayashi N."/>
            <person name="Machita K."/>
            <person name="Maehara T."/>
            <person name="Masukawa M."/>
            <person name="Mizubayashi T."/>
            <person name="Mukai Y."/>
            <person name="Nagasaki H."/>
            <person name="Nagata Y."/>
            <person name="Naito S."/>
            <person name="Nakashima M."/>
            <person name="Nakama Y."/>
            <person name="Nakamichi Y."/>
            <person name="Nakamura M."/>
            <person name="Meguro A."/>
            <person name="Negishi M."/>
            <person name="Ohta I."/>
            <person name="Ohta T."/>
            <person name="Okamoto M."/>
            <person name="Ono N."/>
            <person name="Saji S."/>
            <person name="Sakaguchi M."/>
            <person name="Sakai K."/>
            <person name="Shibata M."/>
            <person name="Shimokawa T."/>
            <person name="Song J."/>
            <person name="Takazaki Y."/>
            <person name="Terasawa K."/>
            <person name="Tsugane M."/>
            <person name="Tsuji K."/>
            <person name="Ueda S."/>
            <person name="Waki K."/>
            <person name="Yamagata H."/>
            <person name="Yamamoto M."/>
            <person name="Yamamoto S."/>
            <person name="Yamane H."/>
            <person name="Yoshiki S."/>
            <person name="Yoshihara R."/>
            <person name="Yukawa K."/>
            <person name="Zhong H."/>
            <person name="Yano M."/>
            <person name="Yuan Q."/>
            <person name="Ouyang S."/>
            <person name="Liu J."/>
            <person name="Jones K.M."/>
            <person name="Gansberger K."/>
            <person name="Moffat K."/>
            <person name="Hill J."/>
            <person name="Bera J."/>
            <person name="Fadrosh D."/>
            <person name="Jin S."/>
            <person name="Johri S."/>
            <person name="Kim M."/>
            <person name="Overton L."/>
            <person name="Reardon M."/>
            <person name="Tsitrin T."/>
            <person name="Vuong H."/>
            <person name="Weaver B."/>
            <person name="Ciecko A."/>
            <person name="Tallon L."/>
            <person name="Jackson J."/>
            <person name="Pai G."/>
            <person name="Aken S.V."/>
            <person name="Utterback T."/>
            <person name="Reidmuller S."/>
            <person name="Feldblyum T."/>
            <person name="Hsiao J."/>
            <person name="Zismann V."/>
            <person name="Iobst S."/>
            <person name="de Vazeille A.R."/>
            <person name="Buell C.R."/>
            <person name="Ying K."/>
            <person name="Li Y."/>
            <person name="Lu T."/>
            <person name="Huang Y."/>
            <person name="Zhao Q."/>
            <person name="Feng Q."/>
            <person name="Zhang L."/>
            <person name="Zhu J."/>
            <person name="Weng Q."/>
            <person name="Mu J."/>
            <person name="Lu Y."/>
            <person name="Fan D."/>
            <person name="Liu Y."/>
            <person name="Guan J."/>
            <person name="Zhang Y."/>
            <person name="Yu S."/>
            <person name="Liu X."/>
            <person name="Zhang Y."/>
            <person name="Hong G."/>
            <person name="Han B."/>
            <person name="Choisne N."/>
            <person name="Demange N."/>
            <person name="Orjeda G."/>
            <person name="Samain S."/>
            <person name="Cattolico L."/>
            <person name="Pelletier E."/>
            <person name="Couloux A."/>
            <person name="Segurens B."/>
            <person name="Wincker P."/>
            <person name="D'Hont A."/>
            <person name="Scarpelli C."/>
            <person name="Weissenbach J."/>
            <person name="Salanoubat M."/>
            <person name="Quetier F."/>
            <person name="Yu Y."/>
            <person name="Kim H.R."/>
            <person name="Rambo T."/>
            <person name="Currie J."/>
            <person name="Collura K."/>
            <person name="Luo M."/>
            <person name="Yang T."/>
            <person name="Ammiraju J.S.S."/>
            <person name="Engler F."/>
            <person name="Soderlund C."/>
            <person name="Wing R.A."/>
            <person name="Palmer L.E."/>
            <person name="de la Bastide M."/>
            <person name="Spiegel L."/>
            <person name="Nascimento L."/>
            <person name="Zutavern T."/>
            <person name="O'Shaughnessy A."/>
            <person name="Dike S."/>
            <person name="Dedhia N."/>
            <person name="Preston R."/>
            <person name="Balija V."/>
            <person name="McCombie W.R."/>
            <person name="Chow T."/>
            <person name="Chen H."/>
            <person name="Chung M."/>
            <person name="Chen C."/>
            <person name="Shaw J."/>
            <person name="Wu H."/>
            <person name="Hsiao K."/>
            <person name="Chao Y."/>
            <person name="Chu M."/>
            <person name="Cheng C."/>
            <person name="Hour A."/>
            <person name="Lee P."/>
            <person name="Lin S."/>
            <person name="Lin Y."/>
            <person name="Liou J."/>
            <person name="Liu S."/>
            <person name="Hsing Y."/>
            <person name="Raghuvanshi S."/>
            <person name="Mohanty A."/>
            <person name="Bharti A.K."/>
            <person name="Gaur A."/>
            <person name="Gupta V."/>
            <person name="Kumar D."/>
            <person name="Ravi V."/>
            <person name="Vij S."/>
            <person name="Kapur A."/>
            <person name="Khurana P."/>
            <person name="Khurana P."/>
            <person name="Khurana J.P."/>
            <person name="Tyagi A.K."/>
            <person name="Gaikwad K."/>
            <person name="Singh A."/>
            <person name="Dalal V."/>
            <person name="Srivastava S."/>
            <person name="Dixit A."/>
            <person name="Pal A.K."/>
            <person name="Ghazi I.A."/>
            <person name="Yadav M."/>
            <person name="Pandit A."/>
            <person name="Bhargava A."/>
            <person name="Sureshbabu K."/>
            <person name="Batra K."/>
            <person name="Sharma T.R."/>
            <person name="Mohapatra T."/>
            <person name="Singh N.K."/>
            <person name="Messing J."/>
            <person name="Nelson A.B."/>
            <person name="Fuks G."/>
            <person name="Kavchok S."/>
            <person name="Keizer G."/>
            <person name="Linton E."/>
            <person name="Llaca V."/>
            <person name="Song R."/>
            <person name="Tanyolac B."/>
            <person name="Young S."/>
            <person name="Ho-Il K."/>
            <person name="Hahn J.H."/>
            <person name="Sangsakoo G."/>
            <person name="Vanavichit A."/>
            <person name="de Mattos Luiz.A.T."/>
            <person name="Zimmer P.D."/>
            <person name="Malone G."/>
            <person name="Dellagostin O."/>
            <person name="de Oliveira A.C."/>
            <person name="Bevan M."/>
            <person name="Bancroft I."/>
            <person name="Minx P."/>
            <person name="Cordum H."/>
            <person name="Wilson R."/>
            <person name="Cheng Z."/>
            <person name="Jin W."/>
            <person name="Jiang J."/>
            <person name="Leong S.A."/>
            <person name="Iwama H."/>
            <person name="Gojobori T."/>
            <person name="Itoh T."/>
            <person name="Niimura Y."/>
            <person name="Fujii Y."/>
            <person name="Habara T."/>
            <person name="Sakai H."/>
            <person name="Sato Y."/>
            <person name="Wilson G."/>
            <person name="Kumar K."/>
            <person name="McCouch S."/>
            <person name="Juretic N."/>
            <person name="Hoen D."/>
            <person name="Wright S."/>
            <person name="Bruskiewich R."/>
            <person name="Bureau T."/>
            <person name="Miyao A."/>
            <person name="Hirochika H."/>
            <person name="Nishikawa T."/>
            <person name="Kadowaki K."/>
            <person name="Sugiura M."/>
            <person name="Burr B."/>
            <person name="Sasaki T."/>
        </authorList>
    </citation>
    <scope>NUCLEOTIDE SEQUENCE [LARGE SCALE GENOMIC DNA]</scope>
    <source>
        <strain evidence="2">cv. Nipponbare</strain>
    </source>
</reference>
<protein>
    <submittedName>
        <fullName evidence="1">Uncharacterized protein</fullName>
    </submittedName>
</protein>
<dbReference type="AlphaFoldDB" id="Q9FRC2"/>
<evidence type="ECO:0000313" key="2">
    <source>
        <dbReference type="Proteomes" id="UP000000763"/>
    </source>
</evidence>
<organism evidence="1 2">
    <name type="scientific">Oryza sativa subsp. japonica</name>
    <name type="common">Rice</name>
    <dbReference type="NCBI Taxonomy" id="39947"/>
    <lineage>
        <taxon>Eukaryota</taxon>
        <taxon>Viridiplantae</taxon>
        <taxon>Streptophyta</taxon>
        <taxon>Embryophyta</taxon>
        <taxon>Tracheophyta</taxon>
        <taxon>Spermatophyta</taxon>
        <taxon>Magnoliopsida</taxon>
        <taxon>Liliopsida</taxon>
        <taxon>Poales</taxon>
        <taxon>Poaceae</taxon>
        <taxon>BOP clade</taxon>
        <taxon>Oryzoideae</taxon>
        <taxon>Oryzeae</taxon>
        <taxon>Oryzinae</taxon>
        <taxon>Oryza</taxon>
        <taxon>Oryza sativa</taxon>
    </lineage>
</organism>
<name>Q9FRC2_ORYSJ</name>
<evidence type="ECO:0000313" key="1">
    <source>
        <dbReference type="EMBL" id="AAG46135.1"/>
    </source>
</evidence>
<proteinExistence type="predicted"/>
<dbReference type="Proteomes" id="UP000000763">
    <property type="component" value="Chromosome 3"/>
</dbReference>